<dbReference type="PROSITE" id="PS00374">
    <property type="entry name" value="MGMT"/>
    <property type="match status" value="1"/>
</dbReference>
<keyword evidence="6" id="KW-0902">Two-component regulatory system</keyword>
<feature type="domain" description="Histidine kinase" evidence="8">
    <location>
        <begin position="254"/>
        <end position="475"/>
    </location>
</feature>
<proteinExistence type="predicted"/>
<dbReference type="GO" id="GO:0016301">
    <property type="term" value="F:kinase activity"/>
    <property type="evidence" value="ECO:0007669"/>
    <property type="project" value="UniProtKB-KW"/>
</dbReference>
<dbReference type="RefSeq" id="WP_269422156.1">
    <property type="nucleotide sequence ID" value="NZ_JAPWGY010000001.1"/>
</dbReference>
<dbReference type="InterPro" id="IPR003661">
    <property type="entry name" value="HisK_dim/P_dom"/>
</dbReference>
<evidence type="ECO:0000313" key="10">
    <source>
        <dbReference type="Proteomes" id="UP001069802"/>
    </source>
</evidence>
<evidence type="ECO:0000256" key="2">
    <source>
        <dbReference type="ARBA" id="ARBA00012438"/>
    </source>
</evidence>
<dbReference type="SUPFAM" id="SSF55874">
    <property type="entry name" value="ATPase domain of HSP90 chaperone/DNA topoisomerase II/histidine kinase"/>
    <property type="match status" value="1"/>
</dbReference>
<evidence type="ECO:0000259" key="8">
    <source>
        <dbReference type="PROSITE" id="PS50109"/>
    </source>
</evidence>
<dbReference type="Pfam" id="PF02518">
    <property type="entry name" value="HATPase_c"/>
    <property type="match status" value="1"/>
</dbReference>
<evidence type="ECO:0000256" key="1">
    <source>
        <dbReference type="ARBA" id="ARBA00000085"/>
    </source>
</evidence>
<dbReference type="InterPro" id="IPR001497">
    <property type="entry name" value="MethylDNA_cys_MeTrfase_AS"/>
</dbReference>
<organism evidence="9 10">
    <name type="scientific">Kiloniella laminariae</name>
    <dbReference type="NCBI Taxonomy" id="454162"/>
    <lineage>
        <taxon>Bacteria</taxon>
        <taxon>Pseudomonadati</taxon>
        <taxon>Pseudomonadota</taxon>
        <taxon>Alphaproteobacteria</taxon>
        <taxon>Rhodospirillales</taxon>
        <taxon>Kiloniellaceae</taxon>
        <taxon>Kiloniella</taxon>
    </lineage>
</organism>
<dbReference type="PROSITE" id="PS50109">
    <property type="entry name" value="HIS_KIN"/>
    <property type="match status" value="1"/>
</dbReference>
<dbReference type="InterPro" id="IPR050736">
    <property type="entry name" value="Sensor_HK_Regulatory"/>
</dbReference>
<dbReference type="EMBL" id="JAPWGY010000001">
    <property type="protein sequence ID" value="MCZ4279961.1"/>
    <property type="molecule type" value="Genomic_DNA"/>
</dbReference>
<reference evidence="9" key="1">
    <citation type="submission" date="2022-12" db="EMBL/GenBank/DDBJ databases">
        <title>Bacterial isolates from different developmental stages of Nematostella vectensis.</title>
        <authorList>
            <person name="Fraune S."/>
        </authorList>
    </citation>
    <scope>NUCLEOTIDE SEQUENCE</scope>
    <source>
        <strain evidence="9">G21630-S1</strain>
    </source>
</reference>
<gene>
    <name evidence="9" type="ORF">O4H49_04170</name>
</gene>
<comment type="caution">
    <text evidence="9">The sequence shown here is derived from an EMBL/GenBank/DDBJ whole genome shotgun (WGS) entry which is preliminary data.</text>
</comment>
<dbReference type="InterPro" id="IPR003594">
    <property type="entry name" value="HATPase_dom"/>
</dbReference>
<dbReference type="SMART" id="SM00388">
    <property type="entry name" value="HisKA"/>
    <property type="match status" value="1"/>
</dbReference>
<dbReference type="Pfam" id="PF00512">
    <property type="entry name" value="HisKA"/>
    <property type="match status" value="1"/>
</dbReference>
<dbReference type="InterPro" id="IPR005467">
    <property type="entry name" value="His_kinase_dom"/>
</dbReference>
<dbReference type="CDD" id="cd00082">
    <property type="entry name" value="HisKA"/>
    <property type="match status" value="1"/>
</dbReference>
<dbReference type="InterPro" id="IPR004358">
    <property type="entry name" value="Sig_transdc_His_kin-like_C"/>
</dbReference>
<evidence type="ECO:0000313" key="9">
    <source>
        <dbReference type="EMBL" id="MCZ4279961.1"/>
    </source>
</evidence>
<keyword evidence="3" id="KW-0597">Phosphoprotein</keyword>
<evidence type="ECO:0000256" key="7">
    <source>
        <dbReference type="SAM" id="Phobius"/>
    </source>
</evidence>
<dbReference type="InterPro" id="IPR036890">
    <property type="entry name" value="HATPase_C_sf"/>
</dbReference>
<accession>A0ABT4LHX4</accession>
<keyword evidence="7" id="KW-1133">Transmembrane helix</keyword>
<protein>
    <recommendedName>
        <fullName evidence="2">histidine kinase</fullName>
        <ecNumber evidence="2">2.7.13.3</ecNumber>
    </recommendedName>
</protein>
<dbReference type="SMART" id="SM00387">
    <property type="entry name" value="HATPase_c"/>
    <property type="match status" value="1"/>
</dbReference>
<dbReference type="Gene3D" id="3.30.565.10">
    <property type="entry name" value="Histidine kinase-like ATPase, C-terminal domain"/>
    <property type="match status" value="1"/>
</dbReference>
<name>A0ABT4LHX4_9PROT</name>
<dbReference type="Proteomes" id="UP001069802">
    <property type="component" value="Unassembled WGS sequence"/>
</dbReference>
<keyword evidence="7" id="KW-0472">Membrane</keyword>
<keyword evidence="5 9" id="KW-0418">Kinase</keyword>
<evidence type="ECO:0000256" key="4">
    <source>
        <dbReference type="ARBA" id="ARBA00022679"/>
    </source>
</evidence>
<dbReference type="EC" id="2.7.13.3" evidence="2"/>
<dbReference type="SUPFAM" id="SSF47384">
    <property type="entry name" value="Homodimeric domain of signal transducing histidine kinase"/>
    <property type="match status" value="1"/>
</dbReference>
<keyword evidence="10" id="KW-1185">Reference proteome</keyword>
<dbReference type="PANTHER" id="PTHR43711:SF26">
    <property type="entry name" value="SENSOR HISTIDINE KINASE RCSC"/>
    <property type="match status" value="1"/>
</dbReference>
<feature type="transmembrane region" description="Helical" evidence="7">
    <location>
        <begin position="12"/>
        <end position="30"/>
    </location>
</feature>
<feature type="transmembrane region" description="Helical" evidence="7">
    <location>
        <begin position="195"/>
        <end position="218"/>
    </location>
</feature>
<dbReference type="PRINTS" id="PR00344">
    <property type="entry name" value="BCTRLSENSOR"/>
</dbReference>
<dbReference type="InterPro" id="IPR036097">
    <property type="entry name" value="HisK_dim/P_sf"/>
</dbReference>
<comment type="catalytic activity">
    <reaction evidence="1">
        <text>ATP + protein L-histidine = ADP + protein N-phospho-L-histidine.</text>
        <dbReference type="EC" id="2.7.13.3"/>
    </reaction>
</comment>
<keyword evidence="7" id="KW-0812">Transmembrane</keyword>
<evidence type="ECO:0000256" key="5">
    <source>
        <dbReference type="ARBA" id="ARBA00022777"/>
    </source>
</evidence>
<dbReference type="Gene3D" id="1.10.287.130">
    <property type="match status" value="1"/>
</dbReference>
<sequence>MRIISYSQTLRFGIIAGLCLITASVALTLFSRQHALNDLQEMAEENNVVLARALSNTLMDDHAAFIEEAHRLEISSLPQHEHIARLQQDVVKQIRNLPVVKVKIYDRYGLTVFSTDPAQIGDDKSLHLGYLAATGGEVVSALTYRDTFNSLEGVVENLDLLESYVPSYDEKGKLLGVFEIYQDITAFMAHARQSVIILITVVGSIFLILYLLLLFVVWRSERLTQIQNWEKLDLIKAASAAEARSKSKSEILANLSHEFRTPLNAILGFSETLSLQIFGPIGSPKYLEYLDDITSSGQHLLAVIEDVLNMSRIESGHFELEETDCNINTLITKSIKLVEKNAQRKNITISCELNVQQHIFRGDELHLKQALVNGLANAIKFTPEQGQVCVTAGQSPEGNLHISVTDTGIGIADEDIPLVLTPFGRVENNYISKAGGTGLGLPIAKALIELHGGTLTLSSHLGEGTTFCITLPCHRLFNDIPVKRVSGGSVAF</sequence>
<dbReference type="PANTHER" id="PTHR43711">
    <property type="entry name" value="TWO-COMPONENT HISTIDINE KINASE"/>
    <property type="match status" value="1"/>
</dbReference>
<evidence type="ECO:0000256" key="6">
    <source>
        <dbReference type="ARBA" id="ARBA00023012"/>
    </source>
</evidence>
<keyword evidence="4" id="KW-0808">Transferase</keyword>
<evidence type="ECO:0000256" key="3">
    <source>
        <dbReference type="ARBA" id="ARBA00022553"/>
    </source>
</evidence>